<accession>A0A1N6VZH4</accession>
<dbReference type="EMBL" id="FTMC01000010">
    <property type="protein sequence ID" value="SIQ83281.1"/>
    <property type="molecule type" value="Genomic_DNA"/>
</dbReference>
<protein>
    <submittedName>
        <fullName evidence="1">Uncharacterized protein</fullName>
    </submittedName>
</protein>
<evidence type="ECO:0000313" key="2">
    <source>
        <dbReference type="Proteomes" id="UP000186079"/>
    </source>
</evidence>
<name>A0A1N6VZH4_9PSED</name>
<reference evidence="1 2" key="1">
    <citation type="submission" date="2017-01" db="EMBL/GenBank/DDBJ databases">
        <authorList>
            <person name="Mah S.A."/>
            <person name="Swanson W.J."/>
            <person name="Moy G.W."/>
            <person name="Vacquier V.D."/>
        </authorList>
    </citation>
    <scope>NUCLEOTIDE SEQUENCE [LARGE SCALE GENOMIC DNA]</scope>
    <source>
        <strain evidence="1 2">ATCC 29606</strain>
    </source>
</reference>
<gene>
    <name evidence="1" type="ORF">SAMN05421672_110159</name>
</gene>
<dbReference type="AlphaFoldDB" id="A0A1N6VZH4"/>
<dbReference type="RefSeq" id="WP_039559967.1">
    <property type="nucleotide sequence ID" value="NZ_FTMC01000010.1"/>
</dbReference>
<proteinExistence type="predicted"/>
<dbReference type="Proteomes" id="UP000186079">
    <property type="component" value="Unassembled WGS sequence"/>
</dbReference>
<evidence type="ECO:0000313" key="1">
    <source>
        <dbReference type="EMBL" id="SIQ83281.1"/>
    </source>
</evidence>
<organism evidence="1 2">
    <name type="scientific">Pseudomonas flexibilis</name>
    <dbReference type="NCBI Taxonomy" id="706570"/>
    <lineage>
        <taxon>Bacteria</taxon>
        <taxon>Pseudomonadati</taxon>
        <taxon>Pseudomonadota</taxon>
        <taxon>Gammaproteobacteria</taxon>
        <taxon>Pseudomonadales</taxon>
        <taxon>Pseudomonadaceae</taxon>
        <taxon>Pseudomonas</taxon>
    </lineage>
</organism>
<sequence>MTTSNPRHNPSGLRVSRDQVLVAYATQMIARTQLSQDDFAQALSAQLHLLIPIKAVAANVPDFEALARGNDTAAFLRASGAWLRRVGRWLSGEVEVPGWIEEAWVQALTGEYQERCLNELASRHGLTGARALEGNACPVGVFGQLVARLGQTVELGSEILADGKIDEGDLPLLPEFIDRLKAVEARCGELRTKAQMAMANESTSPVAPVRAVRTR</sequence>